<protein>
    <submittedName>
        <fullName evidence="2">META domain-containing protein</fullName>
    </submittedName>
</protein>
<feature type="compositionally biased region" description="Polar residues" evidence="1">
    <location>
        <begin position="12"/>
        <end position="21"/>
    </location>
</feature>
<evidence type="ECO:0000313" key="2">
    <source>
        <dbReference type="EMBL" id="TVZ02276.1"/>
    </source>
</evidence>
<evidence type="ECO:0000313" key="3">
    <source>
        <dbReference type="Proteomes" id="UP000460272"/>
    </source>
</evidence>
<name>A0A6P2BVL5_9ACTN</name>
<evidence type="ECO:0000256" key="1">
    <source>
        <dbReference type="SAM" id="MobiDB-lite"/>
    </source>
</evidence>
<organism evidence="2 3">
    <name type="scientific">Trebonia kvetii</name>
    <dbReference type="NCBI Taxonomy" id="2480626"/>
    <lineage>
        <taxon>Bacteria</taxon>
        <taxon>Bacillati</taxon>
        <taxon>Actinomycetota</taxon>
        <taxon>Actinomycetes</taxon>
        <taxon>Streptosporangiales</taxon>
        <taxon>Treboniaceae</taxon>
        <taxon>Trebonia</taxon>
    </lineage>
</organism>
<proteinExistence type="predicted"/>
<dbReference type="OrthoDB" id="5244620at2"/>
<reference evidence="2 3" key="1">
    <citation type="submission" date="2018-11" db="EMBL/GenBank/DDBJ databases">
        <title>Trebonia kvetii gen.nov., sp.nov., a novel acidophilic actinobacterium, and proposal of the new actinobacterial family Treboniaceae fam. nov.</title>
        <authorList>
            <person name="Rapoport D."/>
            <person name="Sagova-Mareckova M."/>
            <person name="Sedlacek I."/>
            <person name="Provaznik J."/>
            <person name="Kralova S."/>
            <person name="Pavlinic D."/>
            <person name="Benes V."/>
            <person name="Kopecky J."/>
        </authorList>
    </citation>
    <scope>NUCLEOTIDE SEQUENCE [LARGE SCALE GENOMIC DNA]</scope>
    <source>
        <strain evidence="2 3">15Tr583</strain>
    </source>
</reference>
<accession>A0A6P2BVL5</accession>
<keyword evidence="3" id="KW-1185">Reference proteome</keyword>
<comment type="caution">
    <text evidence="2">The sequence shown here is derived from an EMBL/GenBank/DDBJ whole genome shotgun (WGS) entry which is preliminary data.</text>
</comment>
<gene>
    <name evidence="2" type="ORF">EAS64_26000</name>
</gene>
<dbReference type="EMBL" id="RPFW01000005">
    <property type="protein sequence ID" value="TVZ02276.1"/>
    <property type="molecule type" value="Genomic_DNA"/>
</dbReference>
<dbReference type="Proteomes" id="UP000460272">
    <property type="component" value="Unassembled WGS sequence"/>
</dbReference>
<feature type="region of interest" description="Disordered" evidence="1">
    <location>
        <begin position="1"/>
        <end position="39"/>
    </location>
</feature>
<sequence>MKASALAGQPGSKRSSGNRSSPVRVIGEGNARRRTANETHSQICAGVRCRGALAALAAAGCGTVTGGTPNSAPAAQAGFAGYKWTVTAIDQAGKETTVPDRYGVGLQFTPNGGFGASDSVNYHSGTYRQAGDGFATSSLYTTAMGYSGKDPVVLLAVSAISAFDNGVHAAAALNGDQLTVTVGGYTLIARRDGRQANPPTVIPTGASSSVAG</sequence>
<dbReference type="AlphaFoldDB" id="A0A6P2BVL5"/>